<evidence type="ECO:0000313" key="3">
    <source>
        <dbReference type="Proteomes" id="UP000026915"/>
    </source>
</evidence>
<dbReference type="Gramene" id="EOX91584">
    <property type="protein sequence ID" value="EOX91584"/>
    <property type="gene ID" value="TCM_000724"/>
</dbReference>
<sequence length="137" mass="16366">MDFSARATYSSVNKGFIYFLIFLWIEFVLMTDYVSLVHVIPLEACQEICTEWMDMGNMASVLRLYQYSISRLRFWKRLNFLKFSPRACKFDLVCELLKPFSFCLVWCYLAELYNPALDFVALGSLFWLKAYILRLQW</sequence>
<evidence type="ECO:0000313" key="2">
    <source>
        <dbReference type="EMBL" id="EOX91584.1"/>
    </source>
</evidence>
<gene>
    <name evidence="2" type="ORF">TCM_000724</name>
</gene>
<dbReference type="EMBL" id="CM001879">
    <property type="protein sequence ID" value="EOX91584.1"/>
    <property type="molecule type" value="Genomic_DNA"/>
</dbReference>
<reference evidence="2 3" key="1">
    <citation type="journal article" date="2013" name="Genome Biol.">
        <title>The genome sequence of the most widely cultivated cacao type and its use to identify candidate genes regulating pod color.</title>
        <authorList>
            <person name="Motamayor J.C."/>
            <person name="Mockaitis K."/>
            <person name="Schmutz J."/>
            <person name="Haiminen N."/>
            <person name="Iii D.L."/>
            <person name="Cornejo O."/>
            <person name="Findley S.D."/>
            <person name="Zheng P."/>
            <person name="Utro F."/>
            <person name="Royaert S."/>
            <person name="Saski C."/>
            <person name="Jenkins J."/>
            <person name="Podicheti R."/>
            <person name="Zhao M."/>
            <person name="Scheffler B.E."/>
            <person name="Stack J.C."/>
            <person name="Feltus F.A."/>
            <person name="Mustiga G.M."/>
            <person name="Amores F."/>
            <person name="Phillips W."/>
            <person name="Marelli J.P."/>
            <person name="May G.D."/>
            <person name="Shapiro H."/>
            <person name="Ma J."/>
            <person name="Bustamante C.D."/>
            <person name="Schnell R.J."/>
            <person name="Main D."/>
            <person name="Gilbert D."/>
            <person name="Parida L."/>
            <person name="Kuhn D.N."/>
        </authorList>
    </citation>
    <scope>NUCLEOTIDE SEQUENCE [LARGE SCALE GENOMIC DNA]</scope>
    <source>
        <strain evidence="3">cv. Matina 1-6</strain>
    </source>
</reference>
<evidence type="ECO:0000256" key="1">
    <source>
        <dbReference type="SAM" id="Phobius"/>
    </source>
</evidence>
<feature type="transmembrane region" description="Helical" evidence="1">
    <location>
        <begin position="16"/>
        <end position="40"/>
    </location>
</feature>
<name>A0A061DGQ4_THECC</name>
<proteinExistence type="predicted"/>
<protein>
    <submittedName>
        <fullName evidence="2">Uncharacterized protein</fullName>
    </submittedName>
</protein>
<organism evidence="2 3">
    <name type="scientific">Theobroma cacao</name>
    <name type="common">Cacao</name>
    <name type="synonym">Cocoa</name>
    <dbReference type="NCBI Taxonomy" id="3641"/>
    <lineage>
        <taxon>Eukaryota</taxon>
        <taxon>Viridiplantae</taxon>
        <taxon>Streptophyta</taxon>
        <taxon>Embryophyta</taxon>
        <taxon>Tracheophyta</taxon>
        <taxon>Spermatophyta</taxon>
        <taxon>Magnoliopsida</taxon>
        <taxon>eudicotyledons</taxon>
        <taxon>Gunneridae</taxon>
        <taxon>Pentapetalae</taxon>
        <taxon>rosids</taxon>
        <taxon>malvids</taxon>
        <taxon>Malvales</taxon>
        <taxon>Malvaceae</taxon>
        <taxon>Byttnerioideae</taxon>
        <taxon>Theobroma</taxon>
    </lineage>
</organism>
<keyword evidence="1" id="KW-0812">Transmembrane</keyword>
<keyword evidence="1" id="KW-1133">Transmembrane helix</keyword>
<dbReference type="Proteomes" id="UP000026915">
    <property type="component" value="Chromosome 1"/>
</dbReference>
<dbReference type="AlphaFoldDB" id="A0A061DGQ4"/>
<keyword evidence="1" id="KW-0472">Membrane</keyword>
<accession>A0A061DGQ4</accession>
<dbReference type="HOGENOM" id="CLU_1868837_0_0_1"/>
<keyword evidence="3" id="KW-1185">Reference proteome</keyword>
<dbReference type="InParanoid" id="A0A061DGQ4"/>